<dbReference type="PANTHER" id="PTHR36072:SF2">
    <property type="entry name" value="OS01G0531000 PROTEIN"/>
    <property type="match status" value="1"/>
</dbReference>
<feature type="region of interest" description="Disordered" evidence="1">
    <location>
        <begin position="188"/>
        <end position="230"/>
    </location>
</feature>
<reference evidence="2" key="1">
    <citation type="submission" date="2018-01" db="EMBL/GenBank/DDBJ databases">
        <authorList>
            <person name="Mao J.F."/>
        </authorList>
    </citation>
    <scope>NUCLEOTIDE SEQUENCE</scope>
    <source>
        <strain evidence="2">Huo1</strain>
        <tissue evidence="2">Leaf</tissue>
    </source>
</reference>
<dbReference type="PANTHER" id="PTHR36072">
    <property type="entry name" value="OS01G0541600 PROTEIN"/>
    <property type="match status" value="1"/>
</dbReference>
<accession>A0A8X8X0K1</accession>
<dbReference type="InterPro" id="IPR007175">
    <property type="entry name" value="Rpr2/Snm1/Rpp21"/>
</dbReference>
<evidence type="ECO:0000313" key="3">
    <source>
        <dbReference type="Proteomes" id="UP000298416"/>
    </source>
</evidence>
<sequence length="258" mass="28252">MTLREESARKRHGNINAKTMCKIDHLKELALWAAEASVPSLAAFFAERLSATNEALGVRGDPSLFVCERCESILQSGNNCSVRIEKNKSSKGRHGRLRSKATVQNNIVYRCHFCSHQNTMRGTPNGYVKEICPPKPKPAQGLKKVWENHPSSGNATTTVECSALLPLDGQDLVGSSLATPLSKSGLSLLDSKRRKRNRPGAKKADEPQISLAAADTETSTQASSKRRKRTWTSLKEIAENSGQYVGKKFTNSSVPFSI</sequence>
<comment type="caution">
    <text evidence="2">The sequence shown here is derived from an EMBL/GenBank/DDBJ whole genome shotgun (WGS) entry which is preliminary data.</text>
</comment>
<evidence type="ECO:0000256" key="1">
    <source>
        <dbReference type="SAM" id="MobiDB-lite"/>
    </source>
</evidence>
<dbReference type="OrthoDB" id="1937463at2759"/>
<name>A0A8X8X0K1_SALSN</name>
<proteinExistence type="predicted"/>
<protein>
    <recommendedName>
        <fullName evidence="4">RNAse P, Rpr2/Rpp21 subunit</fullName>
    </recommendedName>
</protein>
<reference evidence="2" key="2">
    <citation type="submission" date="2020-08" db="EMBL/GenBank/DDBJ databases">
        <title>Plant Genome Project.</title>
        <authorList>
            <person name="Zhang R.-G."/>
        </authorList>
    </citation>
    <scope>NUCLEOTIDE SEQUENCE</scope>
    <source>
        <strain evidence="2">Huo1</strain>
        <tissue evidence="2">Leaf</tissue>
    </source>
</reference>
<feature type="compositionally biased region" description="Basic residues" evidence="1">
    <location>
        <begin position="192"/>
        <end position="201"/>
    </location>
</feature>
<gene>
    <name evidence="2" type="ORF">SASPL_136422</name>
</gene>
<dbReference type="AlphaFoldDB" id="A0A8X8X0K1"/>
<keyword evidence="3" id="KW-1185">Reference proteome</keyword>
<dbReference type="GO" id="GO:0006396">
    <property type="term" value="P:RNA processing"/>
    <property type="evidence" value="ECO:0007669"/>
    <property type="project" value="InterPro"/>
</dbReference>
<evidence type="ECO:0008006" key="4">
    <source>
        <dbReference type="Google" id="ProtNLM"/>
    </source>
</evidence>
<dbReference type="Pfam" id="PF04032">
    <property type="entry name" value="Rpr2"/>
    <property type="match status" value="1"/>
</dbReference>
<dbReference type="EMBL" id="PNBA02000013">
    <property type="protein sequence ID" value="KAG6404182.1"/>
    <property type="molecule type" value="Genomic_DNA"/>
</dbReference>
<dbReference type="Gene3D" id="6.20.50.20">
    <property type="match status" value="1"/>
</dbReference>
<organism evidence="2">
    <name type="scientific">Salvia splendens</name>
    <name type="common">Scarlet sage</name>
    <dbReference type="NCBI Taxonomy" id="180675"/>
    <lineage>
        <taxon>Eukaryota</taxon>
        <taxon>Viridiplantae</taxon>
        <taxon>Streptophyta</taxon>
        <taxon>Embryophyta</taxon>
        <taxon>Tracheophyta</taxon>
        <taxon>Spermatophyta</taxon>
        <taxon>Magnoliopsida</taxon>
        <taxon>eudicotyledons</taxon>
        <taxon>Gunneridae</taxon>
        <taxon>Pentapetalae</taxon>
        <taxon>asterids</taxon>
        <taxon>lamiids</taxon>
        <taxon>Lamiales</taxon>
        <taxon>Lamiaceae</taxon>
        <taxon>Nepetoideae</taxon>
        <taxon>Mentheae</taxon>
        <taxon>Salviinae</taxon>
        <taxon>Salvia</taxon>
        <taxon>Salvia subgen. Calosphace</taxon>
        <taxon>core Calosphace</taxon>
    </lineage>
</organism>
<evidence type="ECO:0000313" key="2">
    <source>
        <dbReference type="EMBL" id="KAG6404182.1"/>
    </source>
</evidence>
<dbReference type="Proteomes" id="UP000298416">
    <property type="component" value="Unassembled WGS sequence"/>
</dbReference>